<keyword evidence="2" id="KW-0472">Membrane</keyword>
<sequence length="349" mass="37906">MDMNKKPDNLIKPLSGQTGGQVTIHTMPERFFFEKPTAQKSKFTGILILSIGAVLLLAIFAAAYFYFSMTPGSGNAPAPADTGILNNVTNNVATNNAPAETIGGNDATNENNTDHNPPVAVEPSFIEAEEDFSSSTAAVPATPSPETATSSSEIETPVPTITIEIKAAPDGDYDGLSDIEETLLGTNKDSGDSDGDGYGDLPELLNLYNPAGTGLLVINTSIERYINSKYQYKLFYPETWELISVGAEDSIMIKADNGQFFQVIIQPNSGYATIEDWYVKQFEVESVKSSQKIYKKGWRGIKGENGLTIYLLPADGKNIFTLNYNVGADNTSHYGRIFDMMMNSLEIIE</sequence>
<accession>A0A1F5SI63</accession>
<dbReference type="STRING" id="1797994.A2227_03095"/>
<proteinExistence type="predicted"/>
<feature type="transmembrane region" description="Helical" evidence="2">
    <location>
        <begin position="43"/>
        <end position="67"/>
    </location>
</feature>
<evidence type="ECO:0000313" key="4">
    <source>
        <dbReference type="Proteomes" id="UP000178367"/>
    </source>
</evidence>
<comment type="caution">
    <text evidence="3">The sequence shown here is derived from an EMBL/GenBank/DDBJ whole genome shotgun (WGS) entry which is preliminary data.</text>
</comment>
<dbReference type="AlphaFoldDB" id="A0A1F5SI63"/>
<evidence type="ECO:0000256" key="2">
    <source>
        <dbReference type="SAM" id="Phobius"/>
    </source>
</evidence>
<evidence type="ECO:0000256" key="1">
    <source>
        <dbReference type="SAM" id="MobiDB-lite"/>
    </source>
</evidence>
<feature type="region of interest" description="Disordered" evidence="1">
    <location>
        <begin position="131"/>
        <end position="156"/>
    </location>
</feature>
<gene>
    <name evidence="3" type="ORF">A2227_03095</name>
</gene>
<dbReference type="Proteomes" id="UP000178367">
    <property type="component" value="Unassembled WGS sequence"/>
</dbReference>
<name>A0A1F5SI63_9BACT</name>
<organism evidence="3 4">
    <name type="scientific">Candidatus Falkowbacteria bacterium RIFOXYA2_FULL_47_19</name>
    <dbReference type="NCBI Taxonomy" id="1797994"/>
    <lineage>
        <taxon>Bacteria</taxon>
        <taxon>Candidatus Falkowiibacteriota</taxon>
    </lineage>
</organism>
<reference evidence="3 4" key="1">
    <citation type="journal article" date="2016" name="Nat. Commun.">
        <title>Thousands of microbial genomes shed light on interconnected biogeochemical processes in an aquifer system.</title>
        <authorList>
            <person name="Anantharaman K."/>
            <person name="Brown C.T."/>
            <person name="Hug L.A."/>
            <person name="Sharon I."/>
            <person name="Castelle C.J."/>
            <person name="Probst A.J."/>
            <person name="Thomas B.C."/>
            <person name="Singh A."/>
            <person name="Wilkins M.J."/>
            <person name="Karaoz U."/>
            <person name="Brodie E.L."/>
            <person name="Williams K.H."/>
            <person name="Hubbard S.S."/>
            <person name="Banfield J.F."/>
        </authorList>
    </citation>
    <scope>NUCLEOTIDE SEQUENCE [LARGE SCALE GENOMIC DNA]</scope>
</reference>
<keyword evidence="2" id="KW-1133">Transmembrane helix</keyword>
<evidence type="ECO:0000313" key="3">
    <source>
        <dbReference type="EMBL" id="OGF26246.1"/>
    </source>
</evidence>
<protein>
    <submittedName>
        <fullName evidence="3">Uncharacterized protein</fullName>
    </submittedName>
</protein>
<keyword evidence="2" id="KW-0812">Transmembrane</keyword>
<feature type="compositionally biased region" description="Low complexity" evidence="1">
    <location>
        <begin position="133"/>
        <end position="156"/>
    </location>
</feature>
<dbReference type="EMBL" id="MFGB01000016">
    <property type="protein sequence ID" value="OGF26246.1"/>
    <property type="molecule type" value="Genomic_DNA"/>
</dbReference>